<feature type="transmembrane region" description="Helical" evidence="2">
    <location>
        <begin position="135"/>
        <end position="153"/>
    </location>
</feature>
<sequence>MQSRSLLLALLLLAPSIHAADSPKDVQALIARGDYSGAEAMLRQAVAEHPQSAKAHYVLAEVLAHEGNIGDAKSEAAKAATLDPGTHFTDPAKFQAFRRKLDAALAPSSGLRAATSGLDGGGQAPERGRSGGSHLLNILAIGAGIALLVFLWMRRRRAEVPPVGYAPVPPPEGMPPYGSYPGATYGTPPQPHSGVGTAVAAGLGGVAAGMLLDEALRGRHDEDGFRDGGTVIREDRDPSAQAYEDLRDEPIDMGNNDDSWDDSGSGGGLDDDDSW</sequence>
<protein>
    <submittedName>
        <fullName evidence="4">Tetratricopeptide repeat protein</fullName>
    </submittedName>
</protein>
<dbReference type="Pfam" id="PF14559">
    <property type="entry name" value="TPR_19"/>
    <property type="match status" value="1"/>
</dbReference>
<keyword evidence="2" id="KW-0812">Transmembrane</keyword>
<keyword evidence="5" id="KW-1185">Reference proteome</keyword>
<keyword evidence="2" id="KW-0472">Membrane</keyword>
<dbReference type="EMBL" id="JAAQQR010000002">
    <property type="protein sequence ID" value="NID04382.1"/>
    <property type="molecule type" value="Genomic_DNA"/>
</dbReference>
<evidence type="ECO:0000256" key="2">
    <source>
        <dbReference type="SAM" id="Phobius"/>
    </source>
</evidence>
<dbReference type="InterPro" id="IPR011990">
    <property type="entry name" value="TPR-like_helical_dom_sf"/>
</dbReference>
<comment type="caution">
    <text evidence="4">The sequence shown here is derived from an EMBL/GenBank/DDBJ whole genome shotgun (WGS) entry which is preliminary data.</text>
</comment>
<evidence type="ECO:0000256" key="3">
    <source>
        <dbReference type="SAM" id="SignalP"/>
    </source>
</evidence>
<feature type="compositionally biased region" description="Basic and acidic residues" evidence="1">
    <location>
        <begin position="220"/>
        <end position="250"/>
    </location>
</feature>
<feature type="chain" id="PRO_5047111201" evidence="3">
    <location>
        <begin position="20"/>
        <end position="275"/>
    </location>
</feature>
<proteinExistence type="predicted"/>
<keyword evidence="2" id="KW-1133">Transmembrane helix</keyword>
<feature type="region of interest" description="Disordered" evidence="1">
    <location>
        <begin position="220"/>
        <end position="275"/>
    </location>
</feature>
<evidence type="ECO:0000313" key="4">
    <source>
        <dbReference type="EMBL" id="NID04382.1"/>
    </source>
</evidence>
<evidence type="ECO:0000256" key="1">
    <source>
        <dbReference type="SAM" id="MobiDB-lite"/>
    </source>
</evidence>
<keyword evidence="3" id="KW-0732">Signal</keyword>
<organism evidence="4 5">
    <name type="scientific">Luteibacter jiangsuensis</name>
    <dbReference type="NCBI Taxonomy" id="637577"/>
    <lineage>
        <taxon>Bacteria</taxon>
        <taxon>Pseudomonadati</taxon>
        <taxon>Pseudomonadota</taxon>
        <taxon>Gammaproteobacteria</taxon>
        <taxon>Lysobacterales</taxon>
        <taxon>Rhodanobacteraceae</taxon>
        <taxon>Luteibacter</taxon>
    </lineage>
</organism>
<dbReference type="RefSeq" id="WP_167123968.1">
    <property type="nucleotide sequence ID" value="NZ_JAAQQR010000002.1"/>
</dbReference>
<name>A0ABX0Q3S1_9GAMM</name>
<accession>A0ABX0Q3S1</accession>
<reference evidence="4 5" key="1">
    <citation type="journal article" date="2011" name="Curr. Microbiol.">
        <title>Luteibacter jiangsuensis sp. nov.: a methamidophos-degrading bacterium isolated from a methamidophos-manufacturing factory.</title>
        <authorList>
            <person name="Wang L."/>
            <person name="Wang G.L."/>
            <person name="Li S.P."/>
            <person name="Jiang J.D."/>
        </authorList>
    </citation>
    <scope>NUCLEOTIDE SEQUENCE [LARGE SCALE GENOMIC DNA]</scope>
    <source>
        <strain evidence="4 5">CGMCC 1.10133</strain>
    </source>
</reference>
<feature type="signal peptide" evidence="3">
    <location>
        <begin position="1"/>
        <end position="19"/>
    </location>
</feature>
<dbReference type="SUPFAM" id="SSF48452">
    <property type="entry name" value="TPR-like"/>
    <property type="match status" value="1"/>
</dbReference>
<evidence type="ECO:0000313" key="5">
    <source>
        <dbReference type="Proteomes" id="UP001429601"/>
    </source>
</evidence>
<dbReference type="Gene3D" id="1.25.40.10">
    <property type="entry name" value="Tetratricopeptide repeat domain"/>
    <property type="match status" value="1"/>
</dbReference>
<gene>
    <name evidence="4" type="ORF">HBF26_05760</name>
</gene>
<dbReference type="Proteomes" id="UP001429601">
    <property type="component" value="Unassembled WGS sequence"/>
</dbReference>